<keyword evidence="6" id="KW-0963">Cytoplasm</keyword>
<dbReference type="PANTHER" id="PTHR11712">
    <property type="entry name" value="POLYKETIDE SYNTHASE-RELATED"/>
    <property type="match status" value="1"/>
</dbReference>
<evidence type="ECO:0000256" key="1">
    <source>
        <dbReference type="ARBA" id="ARBA00004496"/>
    </source>
</evidence>
<dbReference type="OrthoDB" id="9808669at2"/>
<sequence>MRRVVVTGMGIVSSLGNNVQEVEKSLQDSKSGITFQPEYEEHGLRSQIAGSMNIDVNQLIDRKLLRFMAKGHAYAWIAMQEAIADSQLNEDQVSNFRTGIIVGAGGTSTESMLQGTETLKEKGIRRVGPYMVTKTMSNGVAACLATGSKIKGINYSITSACSTSAHCIGNAYELIQMGKQDIMFAGGAEEEHWTMSYLFDAMGAMSSKYNDHPEKASRTFDTSRDGFVISGGGSVLVLEEYEHAVQRGAKIYAEIVGYGATSDGHDMVAPSGEGAQRCMEVALAEKNTTNVDYINTHGTSTPVGDSVELEAIKRVFGEGKYGAIPAIASTKSLSGHALGAAGSNEAIYSLIMMNKGFLTPSINIDELDPAAEGLPILLKKEKRVITSAMSNSFGFGGVNASILFSKENL</sequence>
<comment type="subunit">
    <text evidence="4">Homodimer.</text>
</comment>
<comment type="similarity">
    <text evidence="3 18">Belongs to the thiolase-like superfamily. Beta-ketoacyl-ACP synthases family.</text>
</comment>
<comment type="catalytic activity">
    <reaction evidence="17">
        <text>a fatty acyl-[ACP] + malonyl-[ACP] + H(+) = a 3-oxoacyl-[ACP] + holo-[ACP] + CO2</text>
        <dbReference type="Rhea" id="RHEA:22836"/>
        <dbReference type="Rhea" id="RHEA-COMP:9623"/>
        <dbReference type="Rhea" id="RHEA-COMP:9685"/>
        <dbReference type="Rhea" id="RHEA-COMP:9916"/>
        <dbReference type="Rhea" id="RHEA-COMP:14125"/>
        <dbReference type="ChEBI" id="CHEBI:15378"/>
        <dbReference type="ChEBI" id="CHEBI:16526"/>
        <dbReference type="ChEBI" id="CHEBI:64479"/>
        <dbReference type="ChEBI" id="CHEBI:78449"/>
        <dbReference type="ChEBI" id="CHEBI:78776"/>
        <dbReference type="ChEBI" id="CHEBI:138651"/>
        <dbReference type="EC" id="2.3.1.41"/>
    </reaction>
    <physiologicalReaction direction="left-to-right" evidence="17">
        <dbReference type="Rhea" id="RHEA:22837"/>
    </physiologicalReaction>
</comment>
<feature type="domain" description="Ketosynthase family 3 (KS3)" evidence="19">
    <location>
        <begin position="1"/>
        <end position="406"/>
    </location>
</feature>
<reference evidence="20 21" key="1">
    <citation type="submission" date="2006-11" db="EMBL/GenBank/DDBJ databases">
        <authorList>
            <person name="Giovannoni S."/>
            <person name="Vergin K."/>
            <person name="Ferriera S."/>
            <person name="Johnson J."/>
            <person name="Kravitz S."/>
            <person name="Beeson K."/>
            <person name="Sutton G."/>
            <person name="Rogers Y.-H."/>
            <person name="Friedman R."/>
            <person name="Frazier M."/>
            <person name="Venter J.C."/>
        </authorList>
    </citation>
    <scope>NUCLEOTIDE SEQUENCE [LARGE SCALE GENOMIC DNA]</scope>
    <source>
        <strain evidence="20 21">HTCC2181</strain>
    </source>
</reference>
<keyword evidence="7" id="KW-0444">Lipid biosynthesis</keyword>
<dbReference type="EC" id="2.3.1.41" evidence="5"/>
<dbReference type="InterPro" id="IPR014030">
    <property type="entry name" value="Ketoacyl_synth_N"/>
</dbReference>
<evidence type="ECO:0000256" key="12">
    <source>
        <dbReference type="ARBA" id="ARBA00023315"/>
    </source>
</evidence>
<dbReference type="FunFam" id="3.40.47.10:FF:000006">
    <property type="entry name" value="3-oxoacyl-[acyl-carrier-protein] synthase I"/>
    <property type="match status" value="1"/>
</dbReference>
<evidence type="ECO:0000259" key="19">
    <source>
        <dbReference type="PROSITE" id="PS52004"/>
    </source>
</evidence>
<dbReference type="InterPro" id="IPR020841">
    <property type="entry name" value="PKS_Beta-ketoAc_synthase_dom"/>
</dbReference>
<dbReference type="InterPro" id="IPR000794">
    <property type="entry name" value="Beta-ketoacyl_synthase"/>
</dbReference>
<evidence type="ECO:0000256" key="16">
    <source>
        <dbReference type="ARBA" id="ARBA00048121"/>
    </source>
</evidence>
<evidence type="ECO:0000313" key="21">
    <source>
        <dbReference type="Proteomes" id="UP000054262"/>
    </source>
</evidence>
<dbReference type="Pfam" id="PF02801">
    <property type="entry name" value="Ketoacyl-synt_C"/>
    <property type="match status" value="1"/>
</dbReference>
<dbReference type="Gene3D" id="3.40.47.10">
    <property type="match status" value="2"/>
</dbReference>
<evidence type="ECO:0000256" key="2">
    <source>
        <dbReference type="ARBA" id="ARBA00005194"/>
    </source>
</evidence>
<evidence type="ECO:0000256" key="18">
    <source>
        <dbReference type="RuleBase" id="RU003694"/>
    </source>
</evidence>
<evidence type="ECO:0000256" key="5">
    <source>
        <dbReference type="ARBA" id="ARBA00013191"/>
    </source>
</evidence>
<protein>
    <recommendedName>
        <fullName evidence="13">3-oxoacyl-[acyl-carrier-protein] synthase 1</fullName>
        <ecNumber evidence="5">2.3.1.41</ecNumber>
    </recommendedName>
    <alternativeName>
        <fullName evidence="14">3-oxoacyl-[acyl-carrier-protein] synthase I</fullName>
    </alternativeName>
    <alternativeName>
        <fullName evidence="15">Beta-ketoacyl-ACP synthase I</fullName>
    </alternativeName>
</protein>
<dbReference type="GO" id="GO:0006633">
    <property type="term" value="P:fatty acid biosynthetic process"/>
    <property type="evidence" value="ECO:0007669"/>
    <property type="project" value="UniProtKB-KW"/>
</dbReference>
<evidence type="ECO:0000256" key="6">
    <source>
        <dbReference type="ARBA" id="ARBA00022490"/>
    </source>
</evidence>
<evidence type="ECO:0000256" key="14">
    <source>
        <dbReference type="ARBA" id="ARBA00041620"/>
    </source>
</evidence>
<dbReference type="EMBL" id="AAUX01000001">
    <property type="protein sequence ID" value="EAV47086.1"/>
    <property type="molecule type" value="Genomic_DNA"/>
</dbReference>
<keyword evidence="9" id="KW-0276">Fatty acid metabolism</keyword>
<dbReference type="PROSITE" id="PS52004">
    <property type="entry name" value="KS3_2"/>
    <property type="match status" value="1"/>
</dbReference>
<evidence type="ECO:0000256" key="3">
    <source>
        <dbReference type="ARBA" id="ARBA00008467"/>
    </source>
</evidence>
<gene>
    <name evidence="20" type="ORF">MB2181_03395</name>
</gene>
<dbReference type="CDD" id="cd00834">
    <property type="entry name" value="KAS_I_II"/>
    <property type="match status" value="1"/>
</dbReference>
<dbReference type="InterPro" id="IPR016039">
    <property type="entry name" value="Thiolase-like"/>
</dbReference>
<evidence type="ECO:0000256" key="4">
    <source>
        <dbReference type="ARBA" id="ARBA00011738"/>
    </source>
</evidence>
<evidence type="ECO:0000256" key="9">
    <source>
        <dbReference type="ARBA" id="ARBA00022832"/>
    </source>
</evidence>
<dbReference type="PROSITE" id="PS00606">
    <property type="entry name" value="KS3_1"/>
    <property type="match status" value="1"/>
</dbReference>
<dbReference type="InterPro" id="IPR018201">
    <property type="entry name" value="Ketoacyl_synth_AS"/>
</dbReference>
<comment type="caution">
    <text evidence="20">The sequence shown here is derived from an EMBL/GenBank/DDBJ whole genome shotgun (WGS) entry which is preliminary data.</text>
</comment>
<evidence type="ECO:0000313" key="20">
    <source>
        <dbReference type="EMBL" id="EAV47086.1"/>
    </source>
</evidence>
<keyword evidence="10" id="KW-0443">Lipid metabolism</keyword>
<dbReference type="GO" id="GO:0004315">
    <property type="term" value="F:3-oxoacyl-[acyl-carrier-protein] synthase activity"/>
    <property type="evidence" value="ECO:0007669"/>
    <property type="project" value="UniProtKB-EC"/>
</dbReference>
<evidence type="ECO:0000256" key="15">
    <source>
        <dbReference type="ARBA" id="ARBA00042143"/>
    </source>
</evidence>
<accession>A0P6C6</accession>
<keyword evidence="11" id="KW-0275">Fatty acid biosynthesis</keyword>
<dbReference type="Pfam" id="PF00109">
    <property type="entry name" value="ketoacyl-synt"/>
    <property type="match status" value="1"/>
</dbReference>
<dbReference type="SMART" id="SM00825">
    <property type="entry name" value="PKS_KS"/>
    <property type="match status" value="1"/>
</dbReference>
<dbReference type="NCBIfam" id="NF005589">
    <property type="entry name" value="PRK07314.1"/>
    <property type="match status" value="1"/>
</dbReference>
<organism evidence="20 21">
    <name type="scientific">Methylophilales bacterium HTCC2181</name>
    <dbReference type="NCBI Taxonomy" id="383631"/>
    <lineage>
        <taxon>Bacteria</taxon>
        <taxon>Pseudomonadati</taxon>
        <taxon>Pseudomonadota</taxon>
        <taxon>Betaproteobacteria</taxon>
        <taxon>Nitrosomonadales</taxon>
        <taxon>OM43 clade</taxon>
    </lineage>
</organism>
<evidence type="ECO:0000256" key="10">
    <source>
        <dbReference type="ARBA" id="ARBA00023098"/>
    </source>
</evidence>
<proteinExistence type="inferred from homology"/>
<dbReference type="AlphaFoldDB" id="A0P6C6"/>
<evidence type="ECO:0000256" key="7">
    <source>
        <dbReference type="ARBA" id="ARBA00022516"/>
    </source>
</evidence>
<keyword evidence="8 18" id="KW-0808">Transferase</keyword>
<dbReference type="InterPro" id="IPR014031">
    <property type="entry name" value="Ketoacyl_synth_C"/>
</dbReference>
<keyword evidence="21" id="KW-1185">Reference proteome</keyword>
<dbReference type="SUPFAM" id="SSF53901">
    <property type="entry name" value="Thiolase-like"/>
    <property type="match status" value="2"/>
</dbReference>
<comment type="pathway">
    <text evidence="2">Lipid metabolism; fatty acid biosynthesis.</text>
</comment>
<evidence type="ECO:0000256" key="8">
    <source>
        <dbReference type="ARBA" id="ARBA00022679"/>
    </source>
</evidence>
<comment type="catalytic activity">
    <reaction evidence="16">
        <text>(3Z)-decenoyl-[ACP] + malonyl-[ACP] + H(+) = 3-oxo-(5Z)-dodecenoyl-[ACP] + holo-[ACP] + CO2</text>
        <dbReference type="Rhea" id="RHEA:54940"/>
        <dbReference type="Rhea" id="RHEA-COMP:9623"/>
        <dbReference type="Rhea" id="RHEA-COMP:9685"/>
        <dbReference type="Rhea" id="RHEA-COMP:9927"/>
        <dbReference type="Rhea" id="RHEA-COMP:14042"/>
        <dbReference type="ChEBI" id="CHEBI:15378"/>
        <dbReference type="ChEBI" id="CHEBI:16526"/>
        <dbReference type="ChEBI" id="CHEBI:64479"/>
        <dbReference type="ChEBI" id="CHEBI:78449"/>
        <dbReference type="ChEBI" id="CHEBI:78798"/>
        <dbReference type="ChEBI" id="CHEBI:138410"/>
    </reaction>
    <physiologicalReaction direction="left-to-right" evidence="16">
        <dbReference type="Rhea" id="RHEA:54941"/>
    </physiologicalReaction>
</comment>
<evidence type="ECO:0000256" key="17">
    <source>
        <dbReference type="ARBA" id="ARBA00048506"/>
    </source>
</evidence>
<dbReference type="NCBIfam" id="NF005935">
    <property type="entry name" value="PRK07967.1"/>
    <property type="match status" value="1"/>
</dbReference>
<dbReference type="GO" id="GO:0005829">
    <property type="term" value="C:cytosol"/>
    <property type="evidence" value="ECO:0007669"/>
    <property type="project" value="TreeGrafter"/>
</dbReference>
<evidence type="ECO:0000256" key="11">
    <source>
        <dbReference type="ARBA" id="ARBA00023160"/>
    </source>
</evidence>
<dbReference type="PANTHER" id="PTHR11712:SF306">
    <property type="entry name" value="3-OXOACYL-[ACYL-CARRIER-PROTEIN] SYNTHASE 1"/>
    <property type="match status" value="1"/>
</dbReference>
<evidence type="ECO:0000256" key="13">
    <source>
        <dbReference type="ARBA" id="ARBA00039450"/>
    </source>
</evidence>
<comment type="subcellular location">
    <subcellularLocation>
        <location evidence="1">Cytoplasm</location>
    </subcellularLocation>
</comment>
<dbReference type="Proteomes" id="UP000054262">
    <property type="component" value="Unassembled WGS sequence"/>
</dbReference>
<keyword evidence="12" id="KW-0012">Acyltransferase</keyword>
<name>A0P6C6_9PROT</name>